<reference evidence="2" key="1">
    <citation type="submission" date="2020-05" db="EMBL/GenBank/DDBJ databases">
        <title>WGS assembly of Panicum virgatum.</title>
        <authorList>
            <person name="Lovell J.T."/>
            <person name="Jenkins J."/>
            <person name="Shu S."/>
            <person name="Juenger T.E."/>
            <person name="Schmutz J."/>
        </authorList>
    </citation>
    <scope>NUCLEOTIDE SEQUENCE</scope>
    <source>
        <strain evidence="2">AP13</strain>
    </source>
</reference>
<protein>
    <submittedName>
        <fullName evidence="2">Uncharacterized protein</fullName>
    </submittedName>
</protein>
<keyword evidence="3" id="KW-1185">Reference proteome</keyword>
<accession>A0A8T0S6U6</accession>
<comment type="caution">
    <text evidence="2">The sequence shown here is derived from an EMBL/GenBank/DDBJ whole genome shotgun (WGS) entry which is preliminary data.</text>
</comment>
<organism evidence="2 3">
    <name type="scientific">Panicum virgatum</name>
    <name type="common">Blackwell switchgrass</name>
    <dbReference type="NCBI Taxonomy" id="38727"/>
    <lineage>
        <taxon>Eukaryota</taxon>
        <taxon>Viridiplantae</taxon>
        <taxon>Streptophyta</taxon>
        <taxon>Embryophyta</taxon>
        <taxon>Tracheophyta</taxon>
        <taxon>Spermatophyta</taxon>
        <taxon>Magnoliopsida</taxon>
        <taxon>Liliopsida</taxon>
        <taxon>Poales</taxon>
        <taxon>Poaceae</taxon>
        <taxon>PACMAD clade</taxon>
        <taxon>Panicoideae</taxon>
        <taxon>Panicodae</taxon>
        <taxon>Paniceae</taxon>
        <taxon>Panicinae</taxon>
        <taxon>Panicum</taxon>
        <taxon>Panicum sect. Hiantes</taxon>
    </lineage>
</organism>
<dbReference type="AlphaFoldDB" id="A0A8T0S6U6"/>
<gene>
    <name evidence="2" type="ORF">PVAP13_5NG012610</name>
</gene>
<sequence length="60" mass="6653">MDLFFAAVLFIASTRLQLQAARKSAYISFSVEKRMVTSNGSNIQLLTMLSAKSGKQKKII</sequence>
<proteinExistence type="predicted"/>
<feature type="signal peptide" evidence="1">
    <location>
        <begin position="1"/>
        <end position="20"/>
    </location>
</feature>
<evidence type="ECO:0000313" key="3">
    <source>
        <dbReference type="Proteomes" id="UP000823388"/>
    </source>
</evidence>
<keyword evidence="1" id="KW-0732">Signal</keyword>
<feature type="chain" id="PRO_5035822576" evidence="1">
    <location>
        <begin position="21"/>
        <end position="60"/>
    </location>
</feature>
<evidence type="ECO:0000256" key="1">
    <source>
        <dbReference type="SAM" id="SignalP"/>
    </source>
</evidence>
<evidence type="ECO:0000313" key="2">
    <source>
        <dbReference type="EMBL" id="KAG2593760.1"/>
    </source>
</evidence>
<dbReference type="Proteomes" id="UP000823388">
    <property type="component" value="Chromosome 5N"/>
</dbReference>
<name>A0A8T0S6U6_PANVG</name>
<dbReference type="EMBL" id="CM029046">
    <property type="protein sequence ID" value="KAG2593760.1"/>
    <property type="molecule type" value="Genomic_DNA"/>
</dbReference>